<evidence type="ECO:0000313" key="2">
    <source>
        <dbReference type="EMBL" id="KAG8464622.1"/>
    </source>
</evidence>
<organism evidence="2 3">
    <name type="scientific">Diacronema lutheri</name>
    <name type="common">Unicellular marine alga</name>
    <name type="synonym">Monochrysis lutheri</name>
    <dbReference type="NCBI Taxonomy" id="2081491"/>
    <lineage>
        <taxon>Eukaryota</taxon>
        <taxon>Haptista</taxon>
        <taxon>Haptophyta</taxon>
        <taxon>Pavlovophyceae</taxon>
        <taxon>Pavlovales</taxon>
        <taxon>Pavlovaceae</taxon>
        <taxon>Diacronema</taxon>
    </lineage>
</organism>
<reference evidence="2" key="1">
    <citation type="submission" date="2021-05" db="EMBL/GenBank/DDBJ databases">
        <title>The genome of the haptophyte Pavlova lutheri (Diacronema luteri, Pavlovales) - a model for lipid biosynthesis in eukaryotic algae.</title>
        <authorList>
            <person name="Hulatt C.J."/>
            <person name="Posewitz M.C."/>
        </authorList>
    </citation>
    <scope>NUCLEOTIDE SEQUENCE</scope>
    <source>
        <strain evidence="2">NIVA-4/92</strain>
    </source>
</reference>
<evidence type="ECO:0000313" key="3">
    <source>
        <dbReference type="Proteomes" id="UP000751190"/>
    </source>
</evidence>
<protein>
    <submittedName>
        <fullName evidence="2">Uncharacterized protein</fullName>
    </submittedName>
</protein>
<keyword evidence="3" id="KW-1185">Reference proteome</keyword>
<evidence type="ECO:0000256" key="1">
    <source>
        <dbReference type="SAM" id="Phobius"/>
    </source>
</evidence>
<dbReference type="OrthoDB" id="10253246at2759"/>
<feature type="transmembrane region" description="Helical" evidence="1">
    <location>
        <begin position="111"/>
        <end position="131"/>
    </location>
</feature>
<keyword evidence="1" id="KW-0472">Membrane</keyword>
<dbReference type="AlphaFoldDB" id="A0A8J5XI88"/>
<feature type="transmembrane region" description="Helical" evidence="1">
    <location>
        <begin position="63"/>
        <end position="90"/>
    </location>
</feature>
<sequence>MIQASKDELEMELQASFVEIRKREMAFYVTNCRSLGTQAALIAAFSFSGISADLHDSHGMVKAIYMTCITSAMGFAFTSLINSMMASMLGPGYALRGPEGSYHHATESMMYEYKIVGLNLLLAMNMFYFAAFAYVWLAFHWSLSVPVFVLMAVLYERTIRYSLLVMNTFRLPTGLAISGRINMDGTITPYTALSPVAIELEVLRRRPPAPLRWLRIRWLAFRVEVDEFLGTSDLRESDGQVRPRTEAELRAEAEATRVAMRNMLYNIEHGAVANRRAEMSLPLRRAADSAAAPAPS</sequence>
<keyword evidence="1" id="KW-0812">Transmembrane</keyword>
<dbReference type="EMBL" id="JAGTXO010000012">
    <property type="protein sequence ID" value="KAG8464622.1"/>
    <property type="molecule type" value="Genomic_DNA"/>
</dbReference>
<keyword evidence="1" id="KW-1133">Transmembrane helix</keyword>
<dbReference type="Proteomes" id="UP000751190">
    <property type="component" value="Unassembled WGS sequence"/>
</dbReference>
<gene>
    <name evidence="2" type="ORF">KFE25_009990</name>
</gene>
<comment type="caution">
    <text evidence="2">The sequence shown here is derived from an EMBL/GenBank/DDBJ whole genome shotgun (WGS) entry which is preliminary data.</text>
</comment>
<accession>A0A8J5XI88</accession>
<proteinExistence type="predicted"/>
<name>A0A8J5XI88_DIALT</name>